<keyword evidence="3" id="KW-1185">Reference proteome</keyword>
<feature type="transmembrane region" description="Helical" evidence="1">
    <location>
        <begin position="12"/>
        <end position="37"/>
    </location>
</feature>
<proteinExistence type="predicted"/>
<protein>
    <recommendedName>
        <fullName evidence="4">C2H2-type domain-containing protein</fullName>
    </recommendedName>
</protein>
<name>A0AAV5SYM3_9BILA</name>
<keyword evidence="1" id="KW-1133">Transmembrane helix</keyword>
<dbReference type="AlphaFoldDB" id="A0AAV5SYM3"/>
<keyword evidence="1" id="KW-0812">Transmembrane</keyword>
<accession>A0AAV5SYM3</accession>
<sequence>LSPSLPSPSLPTFPLLSAMSGCRSLFLLLLLLVALSVQEHQITFYDKETFDSLEQIDEVKAHFFIARFAQAEFESKCHGNDKPIVVPMYFHSGGTVELPCKMCEWGFVTNGLPKTWKHIPLHHATKFLDSPEKFLRDHADDANYVQSLSRSLTPAGGGFHRRARLLRWMYTAEATKDGAPVPPPQKIASIHNFVQSDGKLYIHGTMLESSGIYFCHDKKSQNVHTPVFFLLMAMAPLFHHSKATGPADMASIWNVDAWLSSGQDYEAKCTDSIRDPLPDEYAHMRYTPVELPAKGDPRLGTMPIDIMVAINSGGNRDQPTNLQIDHEPEEWTPCRKGETHKYREVHCVLKRKAGAEIPVDEFMTHEYVKWASSLNAYFKQFPSLRLHSYFITSLIYKGNTYGAEKNKDNAEPCDARLPKIWDYYKRTFLTALFGEGKGNDYSFQDDINTLIAGDSGDGRAILPFKDNNHACFELTANQDEKWWSIRGISFIEKAECP</sequence>
<evidence type="ECO:0000313" key="3">
    <source>
        <dbReference type="Proteomes" id="UP001432027"/>
    </source>
</evidence>
<evidence type="ECO:0000313" key="2">
    <source>
        <dbReference type="EMBL" id="GMS88265.1"/>
    </source>
</evidence>
<reference evidence="2" key="1">
    <citation type="submission" date="2023-10" db="EMBL/GenBank/DDBJ databases">
        <title>Genome assembly of Pristionchus species.</title>
        <authorList>
            <person name="Yoshida K."/>
            <person name="Sommer R.J."/>
        </authorList>
    </citation>
    <scope>NUCLEOTIDE SEQUENCE</scope>
    <source>
        <strain evidence="2">RS0144</strain>
    </source>
</reference>
<evidence type="ECO:0008006" key="4">
    <source>
        <dbReference type="Google" id="ProtNLM"/>
    </source>
</evidence>
<dbReference type="EMBL" id="BTSX01000003">
    <property type="protein sequence ID" value="GMS88265.1"/>
    <property type="molecule type" value="Genomic_DNA"/>
</dbReference>
<gene>
    <name evidence="2" type="ORF">PENTCL1PPCAC_10440</name>
</gene>
<keyword evidence="1" id="KW-0472">Membrane</keyword>
<organism evidence="2 3">
    <name type="scientific">Pristionchus entomophagus</name>
    <dbReference type="NCBI Taxonomy" id="358040"/>
    <lineage>
        <taxon>Eukaryota</taxon>
        <taxon>Metazoa</taxon>
        <taxon>Ecdysozoa</taxon>
        <taxon>Nematoda</taxon>
        <taxon>Chromadorea</taxon>
        <taxon>Rhabditida</taxon>
        <taxon>Rhabditina</taxon>
        <taxon>Diplogasteromorpha</taxon>
        <taxon>Diplogasteroidea</taxon>
        <taxon>Neodiplogasteridae</taxon>
        <taxon>Pristionchus</taxon>
    </lineage>
</organism>
<evidence type="ECO:0000256" key="1">
    <source>
        <dbReference type="SAM" id="Phobius"/>
    </source>
</evidence>
<comment type="caution">
    <text evidence="2">The sequence shown here is derived from an EMBL/GenBank/DDBJ whole genome shotgun (WGS) entry which is preliminary data.</text>
</comment>
<feature type="non-terminal residue" evidence="2">
    <location>
        <position position="1"/>
    </location>
</feature>
<dbReference type="Proteomes" id="UP001432027">
    <property type="component" value="Unassembled WGS sequence"/>
</dbReference>